<dbReference type="PANTHER" id="PTHR30419">
    <property type="entry name" value="HTH-TYPE TRANSCRIPTIONAL REGULATOR YBHD"/>
    <property type="match status" value="1"/>
</dbReference>
<dbReference type="SUPFAM" id="SSF46785">
    <property type="entry name" value="Winged helix' DNA-binding domain"/>
    <property type="match status" value="1"/>
</dbReference>
<protein>
    <submittedName>
        <fullName evidence="2">LysR family transcriptional regulator</fullName>
    </submittedName>
</protein>
<dbReference type="InterPro" id="IPR036390">
    <property type="entry name" value="WH_DNA-bd_sf"/>
</dbReference>
<dbReference type="SUPFAM" id="SSF53850">
    <property type="entry name" value="Periplasmic binding protein-like II"/>
    <property type="match status" value="1"/>
</dbReference>
<dbReference type="InterPro" id="IPR050950">
    <property type="entry name" value="HTH-type_LysR_regulators"/>
</dbReference>
<dbReference type="Gene3D" id="3.40.190.10">
    <property type="entry name" value="Periplasmic binding protein-like II"/>
    <property type="match status" value="1"/>
</dbReference>
<evidence type="ECO:0000313" key="2">
    <source>
        <dbReference type="EMBL" id="TNK90172.1"/>
    </source>
</evidence>
<dbReference type="Pfam" id="PF03466">
    <property type="entry name" value="LysR_substrate"/>
    <property type="match status" value="1"/>
</dbReference>
<feature type="domain" description="LysR substrate-binding" evidence="1">
    <location>
        <begin position="58"/>
        <end position="156"/>
    </location>
</feature>
<dbReference type="Proteomes" id="UP000313312">
    <property type="component" value="Unassembled WGS sequence"/>
</dbReference>
<dbReference type="GO" id="GO:0006355">
    <property type="term" value="P:regulation of DNA-templated transcription"/>
    <property type="evidence" value="ECO:0007669"/>
    <property type="project" value="TreeGrafter"/>
</dbReference>
<accession>A0A5C4TJP1</accession>
<gene>
    <name evidence="2" type="ORF">DID87_05110</name>
</gene>
<comment type="caution">
    <text evidence="2">The sequence shown here is derived from an EMBL/GenBank/DDBJ whole genome shotgun (WGS) entry which is preliminary data.</text>
</comment>
<name>A0A5C4TJP1_FRUSA</name>
<organism evidence="2 3">
    <name type="scientific">Fructilactobacillus sanfranciscensis</name>
    <name type="common">Lactobacillus sanfranciscensis</name>
    <dbReference type="NCBI Taxonomy" id="1625"/>
    <lineage>
        <taxon>Bacteria</taxon>
        <taxon>Bacillati</taxon>
        <taxon>Bacillota</taxon>
        <taxon>Bacilli</taxon>
        <taxon>Lactobacillales</taxon>
        <taxon>Lactobacillaceae</taxon>
        <taxon>Fructilactobacillus</taxon>
    </lineage>
</organism>
<dbReference type="AlphaFoldDB" id="A0A5C4TJP1"/>
<dbReference type="GO" id="GO:0005829">
    <property type="term" value="C:cytosol"/>
    <property type="evidence" value="ECO:0007669"/>
    <property type="project" value="TreeGrafter"/>
</dbReference>
<evidence type="ECO:0000313" key="3">
    <source>
        <dbReference type="Proteomes" id="UP000313312"/>
    </source>
</evidence>
<dbReference type="EMBL" id="QFCR01000015">
    <property type="protein sequence ID" value="TNK90172.1"/>
    <property type="molecule type" value="Genomic_DNA"/>
</dbReference>
<evidence type="ECO:0000259" key="1">
    <source>
        <dbReference type="Pfam" id="PF03466"/>
    </source>
</evidence>
<dbReference type="InterPro" id="IPR036388">
    <property type="entry name" value="WH-like_DNA-bd_sf"/>
</dbReference>
<dbReference type="PANTHER" id="PTHR30419:SF28">
    <property type="entry name" value="HTH-TYPE TRANSCRIPTIONAL REGULATOR BSDA"/>
    <property type="match status" value="1"/>
</dbReference>
<dbReference type="Gene3D" id="1.10.10.10">
    <property type="entry name" value="Winged helix-like DNA-binding domain superfamily/Winged helix DNA-binding domain"/>
    <property type="match status" value="1"/>
</dbReference>
<reference evidence="2 3" key="1">
    <citation type="submission" date="2018-05" db="EMBL/GenBank/DDBJ databases">
        <title>Lactobacillus sanfranciscensis Ah4 draft denome sequence.</title>
        <authorList>
            <person name="Zhang G."/>
        </authorList>
    </citation>
    <scope>NUCLEOTIDE SEQUENCE [LARGE SCALE GENOMIC DNA]</scope>
    <source>
        <strain evidence="2 3">Ah4</strain>
    </source>
</reference>
<sequence length="183" mass="20558">MTKTTIIASLETEFNVKILKRSRTGASLTPAGQKLYPHFQNILRQYTDTKVIADQINGLETGIVKIGAINSLSRYWLPGLIRGFERLHPNIHFTLYQGDYDKIREDIRSGKVDLGFLKPPYTNGFKTSPLKIEQLLAIVPANHPLAKANNVSMTEIYKTFDNIILIPEGSHSSVLEAFNCLDI</sequence>
<proteinExistence type="predicted"/>
<dbReference type="InterPro" id="IPR005119">
    <property type="entry name" value="LysR_subst-bd"/>
</dbReference>